<sequence>MIARFGKPETMPKDFFDDFVKVAEDEARHFRLLASQLVELGSSYGAFPAHDGLWESAEATADDIAARLAIEHCVHEARGLDVLPTTIVRFQKGGDKATADLLHSVVYPEEISHCAAGIRWFTYVLLRRQVHSPHIEYKTLYEHYEDEEVVQAFHAVVRTYFKGPLKPPFNIEARNAAGFPLRWYLPLSTKDD</sequence>
<dbReference type="InterPro" id="IPR007402">
    <property type="entry name" value="DUF455"/>
</dbReference>
<dbReference type="PANTHER" id="PTHR42782">
    <property type="entry name" value="SI:CH73-314G15.3"/>
    <property type="match status" value="1"/>
</dbReference>
<proteinExistence type="predicted"/>
<keyword evidence="2" id="KW-1185">Reference proteome</keyword>
<organism evidence="1 2">
    <name type="scientific">Ceratopteris richardii</name>
    <name type="common">Triangle waterfern</name>
    <dbReference type="NCBI Taxonomy" id="49495"/>
    <lineage>
        <taxon>Eukaryota</taxon>
        <taxon>Viridiplantae</taxon>
        <taxon>Streptophyta</taxon>
        <taxon>Embryophyta</taxon>
        <taxon>Tracheophyta</taxon>
        <taxon>Polypodiopsida</taxon>
        <taxon>Polypodiidae</taxon>
        <taxon>Polypodiales</taxon>
        <taxon>Pteridineae</taxon>
        <taxon>Pteridaceae</taxon>
        <taxon>Parkerioideae</taxon>
        <taxon>Ceratopteris</taxon>
    </lineage>
</organism>
<dbReference type="Proteomes" id="UP000825935">
    <property type="component" value="Chromosome 37"/>
</dbReference>
<accession>A0A8T2Q5Q4</accession>
<dbReference type="AlphaFoldDB" id="A0A8T2Q5Q4"/>
<dbReference type="PANTHER" id="PTHR42782:SF2">
    <property type="entry name" value="3-OXOACYL-[ACYL-CARRIER-PROTEIN] SYNTHASE-LIKE PROTEIN"/>
    <property type="match status" value="1"/>
</dbReference>
<dbReference type="OrthoDB" id="426882at2759"/>
<gene>
    <name evidence="1" type="ORF">KP509_37G013200</name>
</gene>
<comment type="caution">
    <text evidence="1">The sequence shown here is derived from an EMBL/GenBank/DDBJ whole genome shotgun (WGS) entry which is preliminary data.</text>
</comment>
<reference evidence="1" key="1">
    <citation type="submission" date="2021-08" db="EMBL/GenBank/DDBJ databases">
        <title>WGS assembly of Ceratopteris richardii.</title>
        <authorList>
            <person name="Marchant D.B."/>
            <person name="Chen G."/>
            <person name="Jenkins J."/>
            <person name="Shu S."/>
            <person name="Leebens-Mack J."/>
            <person name="Grimwood J."/>
            <person name="Schmutz J."/>
            <person name="Soltis P."/>
            <person name="Soltis D."/>
            <person name="Chen Z.-H."/>
        </authorList>
    </citation>
    <scope>NUCLEOTIDE SEQUENCE</scope>
    <source>
        <strain evidence="1">Whitten #5841</strain>
        <tissue evidence="1">Leaf</tissue>
    </source>
</reference>
<dbReference type="EMBL" id="CM035442">
    <property type="protein sequence ID" value="KAH7279272.1"/>
    <property type="molecule type" value="Genomic_DNA"/>
</dbReference>
<dbReference type="Pfam" id="PF04305">
    <property type="entry name" value="DUF455"/>
    <property type="match status" value="1"/>
</dbReference>
<dbReference type="SUPFAM" id="SSF47240">
    <property type="entry name" value="Ferritin-like"/>
    <property type="match status" value="1"/>
</dbReference>
<name>A0A8T2Q5Q4_CERRI</name>
<dbReference type="OMA" id="FQGHISH"/>
<dbReference type="CDD" id="cd00657">
    <property type="entry name" value="Ferritin_like"/>
    <property type="match status" value="1"/>
</dbReference>
<evidence type="ECO:0000313" key="1">
    <source>
        <dbReference type="EMBL" id="KAH7279272.1"/>
    </source>
</evidence>
<protein>
    <submittedName>
        <fullName evidence="1">Uncharacterized protein</fullName>
    </submittedName>
</protein>
<dbReference type="InterPro" id="IPR009078">
    <property type="entry name" value="Ferritin-like_SF"/>
</dbReference>
<evidence type="ECO:0000313" key="2">
    <source>
        <dbReference type="Proteomes" id="UP000825935"/>
    </source>
</evidence>